<dbReference type="RefSeq" id="WP_149091778.1">
    <property type="nucleotide sequence ID" value="NZ_VKKY01000002.1"/>
</dbReference>
<name>A0A5B6THI8_9BACT</name>
<evidence type="ECO:0008006" key="3">
    <source>
        <dbReference type="Google" id="ProtNLM"/>
    </source>
</evidence>
<evidence type="ECO:0000313" key="1">
    <source>
        <dbReference type="EMBL" id="KAA3438722.1"/>
    </source>
</evidence>
<accession>A0A5B6THI8</accession>
<reference evidence="1 2" key="1">
    <citation type="submission" date="2019-07" db="EMBL/GenBank/DDBJ databases">
        <title>Rufibacter sp. nov., isolated from lake sediment.</title>
        <authorList>
            <person name="Qu J.-H."/>
        </authorList>
    </citation>
    <scope>NUCLEOTIDE SEQUENCE [LARGE SCALE GENOMIC DNA]</scope>
    <source>
        <strain evidence="1 2">NBS58-1</strain>
    </source>
</reference>
<proteinExistence type="predicted"/>
<keyword evidence="2" id="KW-1185">Reference proteome</keyword>
<sequence>MEGDHGTYTLEGNKYVEKLVGDATTAFTMKVEGDKLYQDGHIFLPDGKKVELHEVYRKVKDTPNTDKSLVGTWNLLSSYHKFEGKTETDTTAQEFQLITPTHFMWVERNGGKPRTVALGSYTLSVGRFQPKFIVAPHMMNEKNKVDITAKVEGNKLVLKATMTTEDGKAHEWGVTYQRADTKQAKTVAGTK</sequence>
<comment type="caution">
    <text evidence="1">The sequence shown here is derived from an EMBL/GenBank/DDBJ whole genome shotgun (WGS) entry which is preliminary data.</text>
</comment>
<dbReference type="OrthoDB" id="892385at2"/>
<protein>
    <recommendedName>
        <fullName evidence="3">Lipocalin-like domain-containing protein</fullName>
    </recommendedName>
</protein>
<gene>
    <name evidence="1" type="ORF">FOA19_16010</name>
</gene>
<evidence type="ECO:0000313" key="2">
    <source>
        <dbReference type="Proteomes" id="UP000324133"/>
    </source>
</evidence>
<dbReference type="EMBL" id="VKKY01000002">
    <property type="protein sequence ID" value="KAA3438722.1"/>
    <property type="molecule type" value="Genomic_DNA"/>
</dbReference>
<dbReference type="AlphaFoldDB" id="A0A5B6THI8"/>
<organism evidence="1 2">
    <name type="scientific">Rufibacter hautae</name>
    <dbReference type="NCBI Taxonomy" id="2595005"/>
    <lineage>
        <taxon>Bacteria</taxon>
        <taxon>Pseudomonadati</taxon>
        <taxon>Bacteroidota</taxon>
        <taxon>Cytophagia</taxon>
        <taxon>Cytophagales</taxon>
        <taxon>Hymenobacteraceae</taxon>
        <taxon>Rufibacter</taxon>
    </lineage>
</organism>
<dbReference type="Proteomes" id="UP000324133">
    <property type="component" value="Unassembled WGS sequence"/>
</dbReference>